<reference evidence="2 3" key="1">
    <citation type="submission" date="2016-03" db="EMBL/GenBank/DDBJ databases">
        <authorList>
            <person name="Ploux O."/>
        </authorList>
    </citation>
    <scope>NUCLEOTIDE SEQUENCE [LARGE SCALE GENOMIC DNA]</scope>
    <source>
        <strain evidence="2 3">UAMH 11012</strain>
    </source>
</reference>
<feature type="region of interest" description="Disordered" evidence="1">
    <location>
        <begin position="167"/>
        <end position="187"/>
    </location>
</feature>
<gene>
    <name evidence="2" type="ORF">PAC_08169</name>
</gene>
<evidence type="ECO:0000313" key="2">
    <source>
        <dbReference type="EMBL" id="CZR58278.1"/>
    </source>
</evidence>
<sequence>MSDAITASSPLDEVTWPDRRTLLREMGLSTDEMSKAKHIKHILKLLKLRKQYKHHDDSPAEIVAQYYSVATHMFWNTFKTVEDFKFNTHSKVKWFLVPSHQKMITHPDVKSSFSYFIVMSTSGKSLRLYQGPGSNKAPPVFRRSYDVHDRADRKAFVDIQINTLREWPPAGNTSSTTTSATTPKPKKKVYPGIRRARELEKRKEKRWCGKLLDEKRQARRKRVSGLTLRPTMGVISQDKHKSSSMIWWPYEERESMYAS</sequence>
<keyword evidence="3" id="KW-1185">Reference proteome</keyword>
<accession>A0A1L7WZT2</accession>
<organism evidence="2 3">
    <name type="scientific">Phialocephala subalpina</name>
    <dbReference type="NCBI Taxonomy" id="576137"/>
    <lineage>
        <taxon>Eukaryota</taxon>
        <taxon>Fungi</taxon>
        <taxon>Dikarya</taxon>
        <taxon>Ascomycota</taxon>
        <taxon>Pezizomycotina</taxon>
        <taxon>Leotiomycetes</taxon>
        <taxon>Helotiales</taxon>
        <taxon>Mollisiaceae</taxon>
        <taxon>Phialocephala</taxon>
        <taxon>Phialocephala fortinii species complex</taxon>
    </lineage>
</organism>
<dbReference type="AlphaFoldDB" id="A0A1L7WZT2"/>
<evidence type="ECO:0000313" key="3">
    <source>
        <dbReference type="Proteomes" id="UP000184330"/>
    </source>
</evidence>
<dbReference type="Proteomes" id="UP000184330">
    <property type="component" value="Unassembled WGS sequence"/>
</dbReference>
<proteinExistence type="predicted"/>
<dbReference type="OrthoDB" id="10514222at2759"/>
<name>A0A1L7WZT2_9HELO</name>
<protein>
    <submittedName>
        <fullName evidence="2">Uncharacterized protein</fullName>
    </submittedName>
</protein>
<dbReference type="EMBL" id="FJOG01000011">
    <property type="protein sequence ID" value="CZR58278.1"/>
    <property type="molecule type" value="Genomic_DNA"/>
</dbReference>
<feature type="compositionally biased region" description="Low complexity" evidence="1">
    <location>
        <begin position="173"/>
        <end position="183"/>
    </location>
</feature>
<evidence type="ECO:0000256" key="1">
    <source>
        <dbReference type="SAM" id="MobiDB-lite"/>
    </source>
</evidence>